<proteinExistence type="predicted"/>
<accession>A0A7K4C5E9</accession>
<dbReference type="RefSeq" id="WP_074175013.1">
    <property type="nucleotide sequence ID" value="NZ_DAIMMY010000005.1"/>
</dbReference>
<dbReference type="AlphaFoldDB" id="A0A7K4C5E9"/>
<gene>
    <name evidence="1" type="ORF">HQQ74_11745</name>
</gene>
<protein>
    <submittedName>
        <fullName evidence="1">Uncharacterized protein</fullName>
    </submittedName>
</protein>
<comment type="caution">
    <text evidence="1">The sequence shown here is derived from an EMBL/GenBank/DDBJ whole genome shotgun (WGS) entry which is preliminary data.</text>
</comment>
<organism evidence="1 2">
    <name type="scientific">Methanoculleus bourgensis</name>
    <dbReference type="NCBI Taxonomy" id="83986"/>
    <lineage>
        <taxon>Archaea</taxon>
        <taxon>Methanobacteriati</taxon>
        <taxon>Methanobacteriota</taxon>
        <taxon>Stenosarchaea group</taxon>
        <taxon>Methanomicrobia</taxon>
        <taxon>Methanomicrobiales</taxon>
        <taxon>Methanomicrobiaceae</taxon>
        <taxon>Methanoculleus</taxon>
    </lineage>
</organism>
<name>A0A7K4C5E9_9EURY</name>
<evidence type="ECO:0000313" key="2">
    <source>
        <dbReference type="Proteomes" id="UP000737555"/>
    </source>
</evidence>
<sequence>MPLHGDGEQVPGPKYLLGKGERFRSVYATGAYGGIDSSDAHIIFYADRIDPEIDENSGEMRVGSIVRDLIIDIRMTPAEFVALAAWMNRHVEQFKERMAGPEAGSDP</sequence>
<evidence type="ECO:0000313" key="1">
    <source>
        <dbReference type="EMBL" id="NQS79344.1"/>
    </source>
</evidence>
<dbReference type="EMBL" id="JABMJE010000302">
    <property type="protein sequence ID" value="NQS79344.1"/>
    <property type="molecule type" value="Genomic_DNA"/>
</dbReference>
<reference evidence="1" key="1">
    <citation type="submission" date="2020-05" db="EMBL/GenBank/DDBJ databases">
        <title>The first insight into the ecology of ammonia-tolerant syntrophic propionate oxidizing bacteria.</title>
        <authorList>
            <person name="Singh A."/>
            <person name="Schnurer A."/>
            <person name="Westerholm M."/>
        </authorList>
    </citation>
    <scope>NUCLEOTIDE SEQUENCE</scope>
    <source>
        <strain evidence="1">MAG54</strain>
    </source>
</reference>
<dbReference type="Proteomes" id="UP000737555">
    <property type="component" value="Unassembled WGS sequence"/>
</dbReference>